<evidence type="ECO:0000313" key="1">
    <source>
        <dbReference type="EMBL" id="MBB3173330.1"/>
    </source>
</evidence>
<dbReference type="EMBL" id="JACHXV010000003">
    <property type="protein sequence ID" value="MBB3173330.1"/>
    <property type="molecule type" value="Genomic_DNA"/>
</dbReference>
<comment type="caution">
    <text evidence="1">The sequence shown here is derived from an EMBL/GenBank/DDBJ whole genome shotgun (WGS) entry which is preliminary data.</text>
</comment>
<reference evidence="1 3" key="2">
    <citation type="submission" date="2020-08" db="EMBL/GenBank/DDBJ databases">
        <title>Genomic Encyclopedia of Type Strains, Phase III (KMG-III): the genomes of soil and plant-associated and newly described type strains.</title>
        <authorList>
            <person name="Whitman W."/>
        </authorList>
    </citation>
    <scope>NUCLEOTIDE SEQUENCE [LARGE SCALE GENOMIC DNA]</scope>
    <source>
        <strain evidence="1 3">CECT 8088</strain>
    </source>
</reference>
<organism evidence="1 3">
    <name type="scientific">Endobacter medicaginis</name>
    <dbReference type="NCBI Taxonomy" id="1181271"/>
    <lineage>
        <taxon>Bacteria</taxon>
        <taxon>Pseudomonadati</taxon>
        <taxon>Pseudomonadota</taxon>
        <taxon>Alphaproteobacteria</taxon>
        <taxon>Acetobacterales</taxon>
        <taxon>Acetobacteraceae</taxon>
        <taxon>Endobacter</taxon>
    </lineage>
</organism>
<accession>A0A839UYV7</accession>
<evidence type="ECO:0000313" key="4">
    <source>
        <dbReference type="Proteomes" id="UP000565205"/>
    </source>
</evidence>
<gene>
    <name evidence="1" type="ORF">FHR90_001148</name>
    <name evidence="2" type="ORF">HUK83_00505</name>
</gene>
<evidence type="ECO:0000313" key="2">
    <source>
        <dbReference type="EMBL" id="NVN28827.1"/>
    </source>
</evidence>
<dbReference type="Proteomes" id="UP000565205">
    <property type="component" value="Unassembled WGS sequence"/>
</dbReference>
<dbReference type="EMBL" id="JABXXQ010000002">
    <property type="protein sequence ID" value="NVN28827.1"/>
    <property type="molecule type" value="Genomic_DNA"/>
</dbReference>
<dbReference type="Proteomes" id="UP000557688">
    <property type="component" value="Unassembled WGS sequence"/>
</dbReference>
<dbReference type="AlphaFoldDB" id="A0A839UYV7"/>
<reference evidence="2 4" key="1">
    <citation type="submission" date="2020-06" db="EMBL/GenBank/DDBJ databases">
        <title>Description of novel acetic acid bacteria.</title>
        <authorList>
            <person name="Sombolestani A."/>
        </authorList>
    </citation>
    <scope>NUCLEOTIDE SEQUENCE [LARGE SCALE GENOMIC DNA]</scope>
    <source>
        <strain evidence="2 4">LMG 26838</strain>
    </source>
</reference>
<keyword evidence="3" id="KW-1185">Reference proteome</keyword>
<dbReference type="RefSeq" id="WP_176621581.1">
    <property type="nucleotide sequence ID" value="NZ_JABXXQ010000002.1"/>
</dbReference>
<proteinExistence type="predicted"/>
<evidence type="ECO:0000313" key="3">
    <source>
        <dbReference type="Proteomes" id="UP000557688"/>
    </source>
</evidence>
<sequence>MAIFRKLFELERAALREQLRAERAVVALTATTVPPAYVSSARERISQTLPACPGIWALRSPI</sequence>
<protein>
    <submittedName>
        <fullName evidence="1">Uncharacterized protein</fullName>
    </submittedName>
</protein>
<name>A0A839UYV7_9PROT</name>